<evidence type="ECO:0000313" key="2">
    <source>
        <dbReference type="Proteomes" id="UP000019102"/>
    </source>
</evidence>
<proteinExistence type="predicted"/>
<dbReference type="Proteomes" id="UP000019102">
    <property type="component" value="Unassembled WGS sequence"/>
</dbReference>
<protein>
    <submittedName>
        <fullName evidence="1">Uncharacterized protein</fullName>
    </submittedName>
</protein>
<dbReference type="OrthoDB" id="2962732at2"/>
<evidence type="ECO:0000313" key="1">
    <source>
        <dbReference type="EMBL" id="GAE93886.1"/>
    </source>
</evidence>
<dbReference type="STRING" id="1298598.JCM21714_2998"/>
<reference evidence="1 2" key="1">
    <citation type="journal article" date="2014" name="Genome Announc.">
        <title>Draft Genome Sequence of the Boron-Tolerant and Moderately Halotolerant Bacterium Gracilibacillus boraciitolerans JCM 21714T.</title>
        <authorList>
            <person name="Ahmed I."/>
            <person name="Oshima K."/>
            <person name="Suda W."/>
            <person name="Kitamura K."/>
            <person name="Iida T."/>
            <person name="Ohmori Y."/>
            <person name="Fujiwara T."/>
            <person name="Hattori M."/>
            <person name="Ohkuma M."/>
        </authorList>
    </citation>
    <scope>NUCLEOTIDE SEQUENCE [LARGE SCALE GENOMIC DNA]</scope>
    <source>
        <strain evidence="1 2">JCM 21714</strain>
    </source>
</reference>
<gene>
    <name evidence="1" type="ORF">JCM21714_2998</name>
</gene>
<keyword evidence="2" id="KW-1185">Reference proteome</keyword>
<dbReference type="AlphaFoldDB" id="W4VL49"/>
<dbReference type="EMBL" id="BAVS01000016">
    <property type="protein sequence ID" value="GAE93886.1"/>
    <property type="molecule type" value="Genomic_DNA"/>
</dbReference>
<organism evidence="1 2">
    <name type="scientific">Gracilibacillus boraciitolerans JCM 21714</name>
    <dbReference type="NCBI Taxonomy" id="1298598"/>
    <lineage>
        <taxon>Bacteria</taxon>
        <taxon>Bacillati</taxon>
        <taxon>Bacillota</taxon>
        <taxon>Bacilli</taxon>
        <taxon>Bacillales</taxon>
        <taxon>Bacillaceae</taxon>
        <taxon>Gracilibacillus</taxon>
    </lineage>
</organism>
<accession>W4VL49</accession>
<name>W4VL49_9BACI</name>
<comment type="caution">
    <text evidence="1">The sequence shown here is derived from an EMBL/GenBank/DDBJ whole genome shotgun (WGS) entry which is preliminary data.</text>
</comment>
<dbReference type="RefSeq" id="WP_035724355.1">
    <property type="nucleotide sequence ID" value="NZ_BAVS01000016.1"/>
</dbReference>
<sequence length="272" mass="31757">MSIQLSKNTFFVDRTVFGNTFPELKGDRLRIYLLMYRVVGTNPNGSFFMSLDSTAKEVNISMKLTRNAIEWLCRNFFIKNVGRRCQVNVYKVLVVPPDYHLPTDTYYSNEQIQRDRVTMKNTQNGYCELPIEVMQGSILRNHTKWTDRRVKLLGQLYLYHWIDIYGGVDPEAAHFKNNTMHISELLTYTLGCHTNDIKHIVKWLQRERYLTRVKTIYRENQNSCHKELQFIGDAIKTNQQPGDVLVDVIRLTCIPDLKLNDAQNRTGGKISV</sequence>